<gene>
    <name evidence="2" type="ORF">P4S50_12730</name>
</gene>
<evidence type="ECO:0000313" key="2">
    <source>
        <dbReference type="EMBL" id="WFD09247.1"/>
    </source>
</evidence>
<dbReference type="EMBL" id="CP120733">
    <property type="protein sequence ID" value="WFD09247.1"/>
    <property type="molecule type" value="Genomic_DNA"/>
</dbReference>
<evidence type="ECO:0000256" key="1">
    <source>
        <dbReference type="SAM" id="Phobius"/>
    </source>
</evidence>
<dbReference type="Pfam" id="PF04246">
    <property type="entry name" value="RseC_MucC"/>
    <property type="match status" value="1"/>
</dbReference>
<dbReference type="InterPro" id="IPR007359">
    <property type="entry name" value="SigmaE_reg_RseC_MucC"/>
</dbReference>
<dbReference type="RefSeq" id="WP_277731170.1">
    <property type="nucleotide sequence ID" value="NZ_CP120733.1"/>
</dbReference>
<dbReference type="PIRSF" id="PIRSF004923">
    <property type="entry name" value="RseC"/>
    <property type="match status" value="1"/>
</dbReference>
<proteinExistence type="predicted"/>
<dbReference type="PANTHER" id="PTHR35867:SF1">
    <property type="entry name" value="PROTEIN RSEC"/>
    <property type="match status" value="1"/>
</dbReference>
<keyword evidence="1" id="KW-0472">Membrane</keyword>
<feature type="transmembrane region" description="Helical" evidence="1">
    <location>
        <begin position="71"/>
        <end position="91"/>
    </location>
</feature>
<feature type="transmembrane region" description="Helical" evidence="1">
    <location>
        <begin position="103"/>
        <end position="120"/>
    </location>
</feature>
<evidence type="ECO:0000313" key="3">
    <source>
        <dbReference type="Proteomes" id="UP001222800"/>
    </source>
</evidence>
<sequence>MRQTGVVVSTNENTAILKMQRHSACASCGGCGMGKEEGKDIQIEAINKIGAAKGDFVEVDVSTPNVLKAAAIAYVIPLIVLFVGIVISNKVLTAINYSSNVETMSAIIGAFLMSIVFIIIKKNEPKFKKSEEYTPIITNIAEETTI</sequence>
<name>A0ABY8E8Q1_9FIRM</name>
<reference evidence="2 3" key="1">
    <citation type="submission" date="2023-03" db="EMBL/GenBank/DDBJ databases">
        <title>Complete genome sequence of Tepidibacter sp. SWIR-1, isolated from a deep-sea hydrothermal vent.</title>
        <authorList>
            <person name="Li X."/>
        </authorList>
    </citation>
    <scope>NUCLEOTIDE SEQUENCE [LARGE SCALE GENOMIC DNA]</scope>
    <source>
        <strain evidence="2 3">SWIR-1</strain>
    </source>
</reference>
<protein>
    <submittedName>
        <fullName evidence="2">SoxR reducing system RseC family protein</fullName>
    </submittedName>
</protein>
<dbReference type="InterPro" id="IPR026268">
    <property type="entry name" value="RseC"/>
</dbReference>
<keyword evidence="1" id="KW-1133">Transmembrane helix</keyword>
<keyword evidence="1" id="KW-0812">Transmembrane</keyword>
<keyword evidence="3" id="KW-1185">Reference proteome</keyword>
<dbReference type="Proteomes" id="UP001222800">
    <property type="component" value="Chromosome"/>
</dbReference>
<organism evidence="2 3">
    <name type="scientific">Tepidibacter hydrothermalis</name>
    <dbReference type="NCBI Taxonomy" id="3036126"/>
    <lineage>
        <taxon>Bacteria</taxon>
        <taxon>Bacillati</taxon>
        <taxon>Bacillota</taxon>
        <taxon>Clostridia</taxon>
        <taxon>Peptostreptococcales</taxon>
        <taxon>Peptostreptococcaceae</taxon>
        <taxon>Tepidibacter</taxon>
    </lineage>
</organism>
<dbReference type="PANTHER" id="PTHR35867">
    <property type="entry name" value="PROTEIN RSEC"/>
    <property type="match status" value="1"/>
</dbReference>
<accession>A0ABY8E8Q1</accession>